<protein>
    <submittedName>
        <fullName evidence="7">Cytochrome P450</fullName>
    </submittedName>
</protein>
<evidence type="ECO:0000313" key="7">
    <source>
        <dbReference type="EMBL" id="MBB4679920.1"/>
    </source>
</evidence>
<evidence type="ECO:0000256" key="3">
    <source>
        <dbReference type="ARBA" id="ARBA00022723"/>
    </source>
</evidence>
<evidence type="ECO:0000313" key="8">
    <source>
        <dbReference type="Proteomes" id="UP000533598"/>
    </source>
</evidence>
<reference evidence="7 8" key="1">
    <citation type="submission" date="2020-08" db="EMBL/GenBank/DDBJ databases">
        <title>Sequencing the genomes of 1000 actinobacteria strains.</title>
        <authorList>
            <person name="Klenk H.-P."/>
        </authorList>
    </citation>
    <scope>NUCLEOTIDE SEQUENCE [LARGE SCALE GENOMIC DNA]</scope>
    <source>
        <strain evidence="7 8">DSM 44230</strain>
    </source>
</reference>
<keyword evidence="4" id="KW-0560">Oxidoreductase</keyword>
<proteinExistence type="inferred from homology"/>
<dbReference type="FunFam" id="1.10.630.10:FF:000018">
    <property type="entry name" value="Cytochrome P450 monooxygenase"/>
    <property type="match status" value="1"/>
</dbReference>
<dbReference type="Proteomes" id="UP000533598">
    <property type="component" value="Unassembled WGS sequence"/>
</dbReference>
<comment type="caution">
    <text evidence="7">The sequence shown here is derived from an EMBL/GenBank/DDBJ whole genome shotgun (WGS) entry which is preliminary data.</text>
</comment>
<keyword evidence="5" id="KW-0408">Iron</keyword>
<dbReference type="EMBL" id="JACHMH010000001">
    <property type="protein sequence ID" value="MBB4679920.1"/>
    <property type="molecule type" value="Genomic_DNA"/>
</dbReference>
<evidence type="ECO:0000256" key="6">
    <source>
        <dbReference type="ARBA" id="ARBA00023033"/>
    </source>
</evidence>
<dbReference type="PANTHER" id="PTHR46696">
    <property type="entry name" value="P450, PUTATIVE (EUROFUNG)-RELATED"/>
    <property type="match status" value="1"/>
</dbReference>
<dbReference type="InterPro" id="IPR002397">
    <property type="entry name" value="Cyt_P450_B"/>
</dbReference>
<dbReference type="InterPro" id="IPR036396">
    <property type="entry name" value="Cyt_P450_sf"/>
</dbReference>
<dbReference type="Pfam" id="PF00067">
    <property type="entry name" value="p450"/>
    <property type="match status" value="1"/>
</dbReference>
<sequence length="434" mass="46987">MTHLGTAAALRLGLRIRTEFVLGRVLGACGDQLAQLAWRRSLEDPYPLYERIRRRGPLHRQPGGAWATTSYELARQVLRDRRFGVPIAPGRLPLTSVNRYFPRSIVQLDPPEHTQLRRVVAPAFAPARMTEYRAGLRRTVHDLLDQLAGQDQFDLITDLATPLAVALTGDLLGIQPTDRSGLAEYSLAVGSNLGGVRSAHDAEELLTRGRDLTAQFDRLLTANPPTAEVPARLATAMAEGRMTTAEAQALLLLLVAAGIDTSVGMIGNAVHALLRNPDQWALLCAQPELAPRAVEEALRYDPAAQLTARLAHEDVELAGQVIKAGQVVFVLIAAANRDPLAYSAPNRFDLTRQHEPDNLAFANGIHFCLGASLARLEGEVLFRALAERMPSLRLAGRPRRLMSTGTRAFEVLPVTNPASRGVVGQAAVAAAGRG</sequence>
<comment type="similarity">
    <text evidence="1">Belongs to the cytochrome P450 family.</text>
</comment>
<name>A0A7W7CF32_9PSEU</name>
<keyword evidence="2" id="KW-0349">Heme</keyword>
<keyword evidence="6" id="KW-0503">Monooxygenase</keyword>
<accession>A0A7W7CF32</accession>
<dbReference type="GO" id="GO:0020037">
    <property type="term" value="F:heme binding"/>
    <property type="evidence" value="ECO:0007669"/>
    <property type="project" value="InterPro"/>
</dbReference>
<evidence type="ECO:0000256" key="5">
    <source>
        <dbReference type="ARBA" id="ARBA00023004"/>
    </source>
</evidence>
<dbReference type="RefSeq" id="WP_185005612.1">
    <property type="nucleotide sequence ID" value="NZ_BAAAUI010000017.1"/>
</dbReference>
<dbReference type="GO" id="GO:0016705">
    <property type="term" value="F:oxidoreductase activity, acting on paired donors, with incorporation or reduction of molecular oxygen"/>
    <property type="evidence" value="ECO:0007669"/>
    <property type="project" value="InterPro"/>
</dbReference>
<dbReference type="PANTHER" id="PTHR46696:SF1">
    <property type="entry name" value="CYTOCHROME P450 YJIB-RELATED"/>
    <property type="match status" value="1"/>
</dbReference>
<dbReference type="Gene3D" id="1.10.630.10">
    <property type="entry name" value="Cytochrome P450"/>
    <property type="match status" value="1"/>
</dbReference>
<dbReference type="AlphaFoldDB" id="A0A7W7CF32"/>
<dbReference type="CDD" id="cd20625">
    <property type="entry name" value="CYP164-like"/>
    <property type="match status" value="1"/>
</dbReference>
<dbReference type="PRINTS" id="PR00359">
    <property type="entry name" value="BP450"/>
</dbReference>
<organism evidence="7 8">
    <name type="scientific">Crossiella cryophila</name>
    <dbReference type="NCBI Taxonomy" id="43355"/>
    <lineage>
        <taxon>Bacteria</taxon>
        <taxon>Bacillati</taxon>
        <taxon>Actinomycetota</taxon>
        <taxon>Actinomycetes</taxon>
        <taxon>Pseudonocardiales</taxon>
        <taxon>Pseudonocardiaceae</taxon>
        <taxon>Crossiella</taxon>
    </lineage>
</organism>
<dbReference type="GO" id="GO:0005506">
    <property type="term" value="F:iron ion binding"/>
    <property type="evidence" value="ECO:0007669"/>
    <property type="project" value="InterPro"/>
</dbReference>
<dbReference type="InterPro" id="IPR001128">
    <property type="entry name" value="Cyt_P450"/>
</dbReference>
<keyword evidence="8" id="KW-1185">Reference proteome</keyword>
<gene>
    <name evidence="7" type="ORF">HNR67_006038</name>
</gene>
<dbReference type="GO" id="GO:0004497">
    <property type="term" value="F:monooxygenase activity"/>
    <property type="evidence" value="ECO:0007669"/>
    <property type="project" value="UniProtKB-KW"/>
</dbReference>
<dbReference type="SUPFAM" id="SSF48264">
    <property type="entry name" value="Cytochrome P450"/>
    <property type="match status" value="1"/>
</dbReference>
<evidence type="ECO:0000256" key="4">
    <source>
        <dbReference type="ARBA" id="ARBA00023002"/>
    </source>
</evidence>
<evidence type="ECO:0000256" key="2">
    <source>
        <dbReference type="ARBA" id="ARBA00022617"/>
    </source>
</evidence>
<evidence type="ECO:0000256" key="1">
    <source>
        <dbReference type="ARBA" id="ARBA00010617"/>
    </source>
</evidence>
<keyword evidence="3" id="KW-0479">Metal-binding</keyword>